<dbReference type="EMBL" id="JBANQN010000002">
    <property type="protein sequence ID" value="KAK6797082.1"/>
    <property type="molecule type" value="Genomic_DNA"/>
</dbReference>
<comment type="caution">
    <text evidence="6">The sequence shown here is derived from an EMBL/GenBank/DDBJ whole genome shotgun (WGS) entry which is preliminary data.</text>
</comment>
<dbReference type="GO" id="GO:0008104">
    <property type="term" value="P:intracellular protein localization"/>
    <property type="evidence" value="ECO:0007669"/>
    <property type="project" value="TreeGrafter"/>
</dbReference>
<evidence type="ECO:0000256" key="1">
    <source>
        <dbReference type="ARBA" id="ARBA00007210"/>
    </source>
</evidence>
<dbReference type="Pfam" id="PF16528">
    <property type="entry name" value="Exo84_C"/>
    <property type="match status" value="1"/>
</dbReference>
<dbReference type="AlphaFoldDB" id="A0AAN8YLX5"/>
<dbReference type="Gene3D" id="1.20.58.1210">
    <property type="entry name" value="Exo84p, N-terminal helical domain"/>
    <property type="match status" value="1"/>
</dbReference>
<protein>
    <recommendedName>
        <fullName evidence="5">Exocyst component Exo84 C-terminal domain-containing protein</fullName>
    </recommendedName>
</protein>
<dbReference type="InterPro" id="IPR042561">
    <property type="entry name" value="Exo84_C_1"/>
</dbReference>
<dbReference type="PANTHER" id="PTHR21426">
    <property type="entry name" value="EXOCYST COMPLEX COMPONENT 8"/>
    <property type="match status" value="1"/>
</dbReference>
<dbReference type="GO" id="GO:0006893">
    <property type="term" value="P:Golgi to plasma membrane transport"/>
    <property type="evidence" value="ECO:0007669"/>
    <property type="project" value="TreeGrafter"/>
</dbReference>
<dbReference type="Gene3D" id="1.20.58.1220">
    <property type="entry name" value="Exo84p, C-terminal helical domain"/>
    <property type="match status" value="1"/>
</dbReference>
<proteinExistence type="inferred from homology"/>
<dbReference type="InterPro" id="IPR032403">
    <property type="entry name" value="Exo84_C"/>
</dbReference>
<sequence>MRMESSEEEDDFPCIESVTPQSKIDSIYQSKTEKGIRKICFELLDLKDAVENLCGNTRTKCLAFLRLSEEVVETEHELNELRKHISAQGILVQDLMNGVCRELDEWSRTSDDVQEANESSRSSDYGDTFMNDMEDDNMLFLENIDVLLAEHKIEEVIEAIDAKERSYPELKSSGDTSSAEPSSFKSALSKRKKMLENQLVEITERPSIGIVELKKALSGLLKLGKGSLAHQLLVNSYRSRLRKSIEAFLPLCPCYPETYSATLSNLVFSTISLTTKESGAMFGDNPVYSNRIIQWAEREIEYFVRLVKEHAPPSDGAPALHAASVCVQASLNHCNALEKQGLKLSKLLLVLLHPYMEEVLELNYIRARKAVLDFASSDEGKPLSPRFASPLSTFATTSDTLLVESGMRFIYIVKEIVEKLTQLVILHFGANILTRISHLFDKYVDSLIKALPGLSEDDNLTELKEPVPFRAETDSQQLALLGTAFTIAEELLPMVVSRIWNVLNESKEVGSENMIPAANNTVELKDWRRQLQHSLDKLRDNFCRQYVVNFIYSRDGDARLDAQIYLSGVGQDTIWDTDPLPSLPFQALFGKLQQLATVAGDVLLGREKIQKVLLARLTETVVMWLSDEQEFWSVLEDESAPLQPLGLQQIKVQNCSEIPGWTILKGYIVGHRTAVCVLPLSKSNSPGIWVFENKGILFLVKRKKMKLILDMHFTVEIARFAGYPSRHVHQISSDIIARAVRTFSARGIDPQSALPEDEWFTETAKGAINKLLLGGSGSDTSEIDDEHIIMHDEGLSDSDGSPSSLSSADSSESFASAEMGDLDSPVYLSDPES</sequence>
<dbReference type="SUPFAM" id="SSF74788">
    <property type="entry name" value="Cullin repeat-like"/>
    <property type="match status" value="1"/>
</dbReference>
<feature type="region of interest" description="Disordered" evidence="4">
    <location>
        <begin position="791"/>
        <end position="833"/>
    </location>
</feature>
<dbReference type="InterPro" id="IPR033961">
    <property type="entry name" value="Exo84"/>
</dbReference>
<keyword evidence="2" id="KW-0813">Transport</keyword>
<accession>A0AAN8YLX5</accession>
<name>A0AAN8YLX5_SOLBU</name>
<dbReference type="GO" id="GO:0006887">
    <property type="term" value="P:exocytosis"/>
    <property type="evidence" value="ECO:0007669"/>
    <property type="project" value="UniProtKB-KW"/>
</dbReference>
<dbReference type="InterPro" id="IPR042560">
    <property type="entry name" value="Exo84_C_2"/>
</dbReference>
<dbReference type="PANTHER" id="PTHR21426:SF2">
    <property type="entry name" value="EXOCYST COMPLEX COMPONENT EXO84C"/>
    <property type="match status" value="1"/>
</dbReference>
<dbReference type="InterPro" id="IPR016159">
    <property type="entry name" value="Cullin_repeat-like_dom_sf"/>
</dbReference>
<evidence type="ECO:0000256" key="4">
    <source>
        <dbReference type="SAM" id="MobiDB-lite"/>
    </source>
</evidence>
<evidence type="ECO:0000313" key="6">
    <source>
        <dbReference type="EMBL" id="KAK6797082.1"/>
    </source>
</evidence>
<dbReference type="FunFam" id="1.20.58.1220:FF:000005">
    <property type="entry name" value="Os07g0568000 protein"/>
    <property type="match status" value="1"/>
</dbReference>
<organism evidence="6 7">
    <name type="scientific">Solanum bulbocastanum</name>
    <name type="common">Wild potato</name>
    <dbReference type="NCBI Taxonomy" id="147425"/>
    <lineage>
        <taxon>Eukaryota</taxon>
        <taxon>Viridiplantae</taxon>
        <taxon>Streptophyta</taxon>
        <taxon>Embryophyta</taxon>
        <taxon>Tracheophyta</taxon>
        <taxon>Spermatophyta</taxon>
        <taxon>Magnoliopsida</taxon>
        <taxon>eudicotyledons</taxon>
        <taxon>Gunneridae</taxon>
        <taxon>Pentapetalae</taxon>
        <taxon>asterids</taxon>
        <taxon>lamiids</taxon>
        <taxon>Solanales</taxon>
        <taxon>Solanaceae</taxon>
        <taxon>Solanoideae</taxon>
        <taxon>Solaneae</taxon>
        <taxon>Solanum</taxon>
    </lineage>
</organism>
<keyword evidence="3" id="KW-0268">Exocytosis</keyword>
<reference evidence="6 7" key="1">
    <citation type="submission" date="2024-02" db="EMBL/GenBank/DDBJ databases">
        <title>de novo genome assembly of Solanum bulbocastanum strain 11H21.</title>
        <authorList>
            <person name="Hosaka A.J."/>
        </authorList>
    </citation>
    <scope>NUCLEOTIDE SEQUENCE [LARGE SCALE GENOMIC DNA]</scope>
    <source>
        <tissue evidence="6">Young leaves</tissue>
    </source>
</reference>
<keyword evidence="7" id="KW-1185">Reference proteome</keyword>
<evidence type="ECO:0000256" key="3">
    <source>
        <dbReference type="ARBA" id="ARBA00022483"/>
    </source>
</evidence>
<dbReference type="Proteomes" id="UP001371456">
    <property type="component" value="Unassembled WGS sequence"/>
</dbReference>
<evidence type="ECO:0000259" key="5">
    <source>
        <dbReference type="Pfam" id="PF16528"/>
    </source>
</evidence>
<evidence type="ECO:0000256" key="2">
    <source>
        <dbReference type="ARBA" id="ARBA00022448"/>
    </source>
</evidence>
<dbReference type="GO" id="GO:0000145">
    <property type="term" value="C:exocyst"/>
    <property type="evidence" value="ECO:0007669"/>
    <property type="project" value="InterPro"/>
</dbReference>
<feature type="compositionally biased region" description="Low complexity" evidence="4">
    <location>
        <begin position="797"/>
        <end position="816"/>
    </location>
</feature>
<comment type="similarity">
    <text evidence="1">Belongs to the EXO84 family.</text>
</comment>
<gene>
    <name evidence="6" type="ORF">RDI58_004783</name>
</gene>
<evidence type="ECO:0000313" key="7">
    <source>
        <dbReference type="Proteomes" id="UP001371456"/>
    </source>
</evidence>
<feature type="domain" description="Exocyst component Exo84 C-terminal" evidence="5">
    <location>
        <begin position="141"/>
        <end position="344"/>
    </location>
</feature>